<dbReference type="OrthoDB" id="6277246at2759"/>
<dbReference type="FunFam" id="3.30.160.60:FF:000125">
    <property type="entry name" value="Putative zinc finger protein 143"/>
    <property type="match status" value="1"/>
</dbReference>
<dbReference type="InterPro" id="IPR036236">
    <property type="entry name" value="Znf_C2H2_sf"/>
</dbReference>
<name>A0A067QFK6_ZOONE</name>
<dbReference type="Proteomes" id="UP000027135">
    <property type="component" value="Unassembled WGS sequence"/>
</dbReference>
<feature type="domain" description="C2H2-type" evidence="9">
    <location>
        <begin position="674"/>
        <end position="703"/>
    </location>
</feature>
<feature type="domain" description="C2H2-type" evidence="9">
    <location>
        <begin position="614"/>
        <end position="643"/>
    </location>
</feature>
<dbReference type="Gene3D" id="3.30.160.60">
    <property type="entry name" value="Classic Zinc Finger"/>
    <property type="match status" value="8"/>
</dbReference>
<keyword evidence="11" id="KW-1185">Reference proteome</keyword>
<organism evidence="10 11">
    <name type="scientific">Zootermopsis nevadensis</name>
    <name type="common">Dampwood termite</name>
    <dbReference type="NCBI Taxonomy" id="136037"/>
    <lineage>
        <taxon>Eukaryota</taxon>
        <taxon>Metazoa</taxon>
        <taxon>Ecdysozoa</taxon>
        <taxon>Arthropoda</taxon>
        <taxon>Hexapoda</taxon>
        <taxon>Insecta</taxon>
        <taxon>Pterygota</taxon>
        <taxon>Neoptera</taxon>
        <taxon>Polyneoptera</taxon>
        <taxon>Dictyoptera</taxon>
        <taxon>Blattodea</taxon>
        <taxon>Blattoidea</taxon>
        <taxon>Termitoidae</taxon>
        <taxon>Termopsidae</taxon>
        <taxon>Zootermopsis</taxon>
    </lineage>
</organism>
<keyword evidence="6" id="KW-0539">Nucleus</keyword>
<evidence type="ECO:0000256" key="8">
    <source>
        <dbReference type="SAM" id="MobiDB-lite"/>
    </source>
</evidence>
<feature type="region of interest" description="Disordered" evidence="8">
    <location>
        <begin position="1048"/>
        <end position="1093"/>
    </location>
</feature>
<dbReference type="InterPro" id="IPR051061">
    <property type="entry name" value="Zinc_finger_trans_reg"/>
</dbReference>
<dbReference type="eggNOG" id="KOG1721">
    <property type="taxonomic scope" value="Eukaryota"/>
</dbReference>
<evidence type="ECO:0000256" key="3">
    <source>
        <dbReference type="ARBA" id="ARBA00022737"/>
    </source>
</evidence>
<evidence type="ECO:0000256" key="1">
    <source>
        <dbReference type="ARBA" id="ARBA00004123"/>
    </source>
</evidence>
<sequence>MSCERIPKATRKGRGRLKYDYDDLSKLCFDKVTNSVNICSKTILQEDNQDIIHSQHNGDRTSELEMSTSTNFSLSAQTEIVHDIAGENVDEWFKQRTESVSSIDLDAVMKNDEMDTTYLTENIGHNFLSNKDVDMTSIVTNICDIGLGLDIPTNVSASSKSKPITETDCDNVILSNYSADQDTLLNDLDKSDLLSKRVTVDLLETVKLQKKDNSSDRVIGQTKGYTLVEDSSTHRKQNKTFKAKLWNGSEIPDTQSAIESRKDKTNWERISTTSKRTADVDSEKEIDFPELNLITFQIDTNDVMCSINQLPHVQTNNKETLVSSTTDDSGKNVLNSEKDISTVPVGISRKKQLGLSTEKDNLVKNVSNTSTSTKNSTTLSKNTKLPRLNPRSLLKSPLKQSNGRMKSSILKPSGPSSSSSRTKASDRCGRTSVEIQEGSKVVASPKKAPTMAIIAISTDKSKNTTEIVINTPYGEQVFKGKTTDLMKATSGLWPKLDNNKIKKADQPLTISMMEQSSTLDASYEDQTIPLMTDVAGDLAEDGEEYGDPPEEEDQPVMEALAELGITVDKDNIFCVTTGNGQKLWVCPVKECGKMYPRQSMLKVHILSHFNVRPFRCNFAGCHWSFYTYFKLKRHKATHLKRKDFVCPVKGCERRFTTIYNLNTHQKLHARPLEMVCPVETCAAKFQTKRSLELHLKSHDTHHAPYKCLYEGCGKHYYSLNSLNSHSRSHQHKEEEVRCQWEGCGKLFDKPCRLKAHMRSHTGDKPYPCMYPECGWAFSSASKLKRHQQKHTNERKFQCGIEGCGKSFMRSEHLKEHTITHVGQRNFQCPLDYCGVKFSAKSSLYVHLKKHNKPKSATEDKVVYHCPIEKCIRTYTCKSSLRQHMLKFHTPVLANDPSQLDYIALLTGDDDLAALEGLQFSGDMTPAVSGSISSLNAVNLVTPPPVMLNGGDCMASIPSEYISTDFQFPSFLPSQICASGSSGIGCSSGTNSVITHVVLTPPETQNSAFTMSNSSMSAAQTSQPDIGDGTDQPLSMAMFEPVALVADSGTGSVHGSARTSFTYQDIVRERGRRKGNTSPPSTDPSSSTTGMRVPSDVVLGTGLLGSSHDIAHNFLLQDDLPSHHHSLYHEDHMMAVGSGVGEFQVLLLDPPNSTRHEFAESTINLRDLE</sequence>
<feature type="compositionally biased region" description="Polar residues" evidence="8">
    <location>
        <begin position="1048"/>
        <end position="1062"/>
    </location>
</feature>
<reference evidence="10 11" key="1">
    <citation type="journal article" date="2014" name="Nat. Commun.">
        <title>Molecular traces of alternative social organization in a termite genome.</title>
        <authorList>
            <person name="Terrapon N."/>
            <person name="Li C."/>
            <person name="Robertson H.M."/>
            <person name="Ji L."/>
            <person name="Meng X."/>
            <person name="Booth W."/>
            <person name="Chen Z."/>
            <person name="Childers C.P."/>
            <person name="Glastad K.M."/>
            <person name="Gokhale K."/>
            <person name="Gowin J."/>
            <person name="Gronenberg W."/>
            <person name="Hermansen R.A."/>
            <person name="Hu H."/>
            <person name="Hunt B.G."/>
            <person name="Huylmans A.K."/>
            <person name="Khalil S.M."/>
            <person name="Mitchell R.D."/>
            <person name="Munoz-Torres M.C."/>
            <person name="Mustard J.A."/>
            <person name="Pan H."/>
            <person name="Reese J.T."/>
            <person name="Scharf M.E."/>
            <person name="Sun F."/>
            <person name="Vogel H."/>
            <person name="Xiao J."/>
            <person name="Yang W."/>
            <person name="Yang Z."/>
            <person name="Yang Z."/>
            <person name="Zhou J."/>
            <person name="Zhu J."/>
            <person name="Brent C.S."/>
            <person name="Elsik C.G."/>
            <person name="Goodisman M.A."/>
            <person name="Liberles D.A."/>
            <person name="Roe R.M."/>
            <person name="Vargo E.L."/>
            <person name="Vilcinskas A."/>
            <person name="Wang J."/>
            <person name="Bornberg-Bauer E."/>
            <person name="Korb J."/>
            <person name="Zhang G."/>
            <person name="Liebig J."/>
        </authorList>
    </citation>
    <scope>NUCLEOTIDE SEQUENCE [LARGE SCALE GENOMIC DNA]</scope>
    <source>
        <tissue evidence="10">Whole organism</tissue>
    </source>
</reference>
<dbReference type="FunFam" id="3.30.160.60:FF:001102">
    <property type="entry name" value="Transcription factor IIIA"/>
    <property type="match status" value="1"/>
</dbReference>
<feature type="region of interest" description="Disordered" evidence="8">
    <location>
        <begin position="318"/>
        <end position="337"/>
    </location>
</feature>
<evidence type="ECO:0000313" key="10">
    <source>
        <dbReference type="EMBL" id="KDR06550.1"/>
    </source>
</evidence>
<feature type="domain" description="C2H2-type" evidence="9">
    <location>
        <begin position="705"/>
        <end position="734"/>
    </location>
</feature>
<dbReference type="AlphaFoldDB" id="A0A067QFK6"/>
<evidence type="ECO:0000256" key="2">
    <source>
        <dbReference type="ARBA" id="ARBA00022723"/>
    </source>
</evidence>
<proteinExistence type="predicted"/>
<feature type="domain" description="C2H2-type" evidence="9">
    <location>
        <begin position="736"/>
        <end position="765"/>
    </location>
</feature>
<dbReference type="PANTHER" id="PTHR46179">
    <property type="entry name" value="ZINC FINGER PROTEIN"/>
    <property type="match status" value="1"/>
</dbReference>
<feature type="compositionally biased region" description="Low complexity" evidence="8">
    <location>
        <begin position="1076"/>
        <end position="1088"/>
    </location>
</feature>
<comment type="subcellular location">
    <subcellularLocation>
        <location evidence="1">Nucleus</location>
    </subcellularLocation>
</comment>
<dbReference type="EMBL" id="KK853579">
    <property type="protein sequence ID" value="KDR06550.1"/>
    <property type="molecule type" value="Genomic_DNA"/>
</dbReference>
<feature type="compositionally biased region" description="Low complexity" evidence="8">
    <location>
        <begin position="364"/>
        <end position="385"/>
    </location>
</feature>
<feature type="compositionally biased region" description="Low complexity" evidence="8">
    <location>
        <begin position="406"/>
        <end position="422"/>
    </location>
</feature>
<dbReference type="PANTHER" id="PTHR46179:SF26">
    <property type="entry name" value="ZINC FINGER PROTEIN 423 HOMOLOG"/>
    <property type="match status" value="1"/>
</dbReference>
<dbReference type="FunFam" id="3.30.160.60:FF:000007">
    <property type="entry name" value="Basic krueppel-like factor 3"/>
    <property type="match status" value="1"/>
</dbReference>
<dbReference type="Pfam" id="PF00096">
    <property type="entry name" value="zf-C2H2"/>
    <property type="match status" value="5"/>
</dbReference>
<feature type="region of interest" description="Disordered" evidence="8">
    <location>
        <begin position="1011"/>
        <end position="1030"/>
    </location>
</feature>
<feature type="region of interest" description="Disordered" evidence="8">
    <location>
        <begin position="364"/>
        <end position="442"/>
    </location>
</feature>
<dbReference type="GO" id="GO:0006357">
    <property type="term" value="P:regulation of transcription by RNA polymerase II"/>
    <property type="evidence" value="ECO:0007669"/>
    <property type="project" value="TreeGrafter"/>
</dbReference>
<feature type="domain" description="C2H2-type" evidence="9">
    <location>
        <begin position="766"/>
        <end position="795"/>
    </location>
</feature>
<dbReference type="GO" id="GO:0008270">
    <property type="term" value="F:zinc ion binding"/>
    <property type="evidence" value="ECO:0007669"/>
    <property type="project" value="UniProtKB-KW"/>
</dbReference>
<keyword evidence="2" id="KW-0479">Metal-binding</keyword>
<dbReference type="STRING" id="136037.A0A067QFK6"/>
<keyword evidence="4 7" id="KW-0863">Zinc-finger</keyword>
<evidence type="ECO:0000256" key="7">
    <source>
        <dbReference type="PROSITE-ProRule" id="PRU00042"/>
    </source>
</evidence>
<gene>
    <name evidence="10" type="ORF">L798_03651</name>
</gene>
<protein>
    <submittedName>
        <fullName evidence="10">Zinc finger X-linked protein ZXDB</fullName>
    </submittedName>
</protein>
<feature type="domain" description="C2H2-type" evidence="9">
    <location>
        <begin position="584"/>
        <end position="613"/>
    </location>
</feature>
<dbReference type="GO" id="GO:0005634">
    <property type="term" value="C:nucleus"/>
    <property type="evidence" value="ECO:0007669"/>
    <property type="project" value="UniProtKB-SubCell"/>
</dbReference>
<dbReference type="PROSITE" id="PS00028">
    <property type="entry name" value="ZINC_FINGER_C2H2_1"/>
    <property type="match status" value="10"/>
</dbReference>
<feature type="domain" description="C2H2-type" evidence="9">
    <location>
        <begin position="826"/>
        <end position="855"/>
    </location>
</feature>
<dbReference type="PROSITE" id="PS50157">
    <property type="entry name" value="ZINC_FINGER_C2H2_2"/>
    <property type="match status" value="10"/>
</dbReference>
<keyword evidence="3" id="KW-0677">Repeat</keyword>
<feature type="domain" description="C2H2-type" evidence="9">
    <location>
        <begin position="644"/>
        <end position="673"/>
    </location>
</feature>
<dbReference type="InParanoid" id="A0A067QFK6"/>
<feature type="compositionally biased region" description="Polar residues" evidence="8">
    <location>
        <begin position="318"/>
        <end position="335"/>
    </location>
</feature>
<dbReference type="InterPro" id="IPR013087">
    <property type="entry name" value="Znf_C2H2_type"/>
</dbReference>
<accession>A0A067QFK6</accession>
<evidence type="ECO:0000256" key="6">
    <source>
        <dbReference type="ARBA" id="ARBA00023242"/>
    </source>
</evidence>
<feature type="domain" description="C2H2-type" evidence="9">
    <location>
        <begin position="863"/>
        <end position="889"/>
    </location>
</feature>
<dbReference type="GO" id="GO:0003712">
    <property type="term" value="F:transcription coregulator activity"/>
    <property type="evidence" value="ECO:0007669"/>
    <property type="project" value="TreeGrafter"/>
</dbReference>
<feature type="domain" description="C2H2-type" evidence="9">
    <location>
        <begin position="796"/>
        <end position="825"/>
    </location>
</feature>
<dbReference type="SUPFAM" id="SSF57667">
    <property type="entry name" value="beta-beta-alpha zinc fingers"/>
    <property type="match status" value="5"/>
</dbReference>
<evidence type="ECO:0000256" key="5">
    <source>
        <dbReference type="ARBA" id="ARBA00022833"/>
    </source>
</evidence>
<evidence type="ECO:0000256" key="4">
    <source>
        <dbReference type="ARBA" id="ARBA00022771"/>
    </source>
</evidence>
<evidence type="ECO:0000259" key="9">
    <source>
        <dbReference type="PROSITE" id="PS50157"/>
    </source>
</evidence>
<dbReference type="SMART" id="SM00355">
    <property type="entry name" value="ZnF_C2H2"/>
    <property type="match status" value="10"/>
</dbReference>
<evidence type="ECO:0000313" key="11">
    <source>
        <dbReference type="Proteomes" id="UP000027135"/>
    </source>
</evidence>
<feature type="compositionally biased region" description="Polar residues" evidence="8">
    <location>
        <begin position="1011"/>
        <end position="1023"/>
    </location>
</feature>
<keyword evidence="5" id="KW-0862">Zinc</keyword>